<reference evidence="1" key="3">
    <citation type="submission" date="2023-05" db="EMBL/GenBank/DDBJ databases">
        <authorList>
            <person name="Smith C.H."/>
        </authorList>
    </citation>
    <scope>NUCLEOTIDE SEQUENCE</scope>
    <source>
        <strain evidence="1">CHS0354</strain>
        <tissue evidence="1">Mantle</tissue>
    </source>
</reference>
<evidence type="ECO:0000313" key="2">
    <source>
        <dbReference type="Proteomes" id="UP001195483"/>
    </source>
</evidence>
<sequence length="115" mass="13345">MTCDGKQPLRSKTISLSNAGYGKTVEKICNLVYIESVNSRKRCSKLVCFVGLFFWNASHQRNHVLGQKYKTNLMLNKHVFVGAVVLETSKWLMYKFFIKKIWANLKFLFMDVDSL</sequence>
<proteinExistence type="predicted"/>
<protein>
    <submittedName>
        <fullName evidence="1">Uncharacterized protein</fullName>
    </submittedName>
</protein>
<reference evidence="1" key="2">
    <citation type="journal article" date="2021" name="Genome Biol. Evol.">
        <title>Developing a high-quality reference genome for a parasitic bivalve with doubly uniparental inheritance (Bivalvia: Unionida).</title>
        <authorList>
            <person name="Smith C.H."/>
        </authorList>
    </citation>
    <scope>NUCLEOTIDE SEQUENCE</scope>
    <source>
        <strain evidence="1">CHS0354</strain>
        <tissue evidence="1">Mantle</tissue>
    </source>
</reference>
<gene>
    <name evidence="1" type="ORF">CHS0354_019486</name>
</gene>
<dbReference type="EMBL" id="JAEAOA010001196">
    <property type="protein sequence ID" value="KAK3591721.1"/>
    <property type="molecule type" value="Genomic_DNA"/>
</dbReference>
<name>A0AAE0VVL3_9BIVA</name>
<comment type="caution">
    <text evidence="1">The sequence shown here is derived from an EMBL/GenBank/DDBJ whole genome shotgun (WGS) entry which is preliminary data.</text>
</comment>
<organism evidence="1 2">
    <name type="scientific">Potamilus streckersoni</name>
    <dbReference type="NCBI Taxonomy" id="2493646"/>
    <lineage>
        <taxon>Eukaryota</taxon>
        <taxon>Metazoa</taxon>
        <taxon>Spiralia</taxon>
        <taxon>Lophotrochozoa</taxon>
        <taxon>Mollusca</taxon>
        <taxon>Bivalvia</taxon>
        <taxon>Autobranchia</taxon>
        <taxon>Heteroconchia</taxon>
        <taxon>Palaeoheterodonta</taxon>
        <taxon>Unionida</taxon>
        <taxon>Unionoidea</taxon>
        <taxon>Unionidae</taxon>
        <taxon>Ambleminae</taxon>
        <taxon>Lampsilini</taxon>
        <taxon>Potamilus</taxon>
    </lineage>
</organism>
<dbReference type="Proteomes" id="UP001195483">
    <property type="component" value="Unassembled WGS sequence"/>
</dbReference>
<reference evidence="1" key="1">
    <citation type="journal article" date="2021" name="Genome Biol. Evol.">
        <title>A High-Quality Reference Genome for a Parasitic Bivalve with Doubly Uniparental Inheritance (Bivalvia: Unionida).</title>
        <authorList>
            <person name="Smith C.H."/>
        </authorList>
    </citation>
    <scope>NUCLEOTIDE SEQUENCE</scope>
    <source>
        <strain evidence="1">CHS0354</strain>
    </source>
</reference>
<dbReference type="AlphaFoldDB" id="A0AAE0VVL3"/>
<keyword evidence="2" id="KW-1185">Reference proteome</keyword>
<feature type="non-terminal residue" evidence="1">
    <location>
        <position position="115"/>
    </location>
</feature>
<evidence type="ECO:0000313" key="1">
    <source>
        <dbReference type="EMBL" id="KAK3591721.1"/>
    </source>
</evidence>
<accession>A0AAE0VVL3</accession>